<accession>A0ACC0Y776</accession>
<protein>
    <submittedName>
        <fullName evidence="1">Uncharacterized protein</fullName>
    </submittedName>
</protein>
<dbReference type="EMBL" id="CM047743">
    <property type="protein sequence ID" value="KAJ0031125.1"/>
    <property type="molecule type" value="Genomic_DNA"/>
</dbReference>
<keyword evidence="2" id="KW-1185">Reference proteome</keyword>
<comment type="caution">
    <text evidence="1">The sequence shown here is derived from an EMBL/GenBank/DDBJ whole genome shotgun (WGS) entry which is preliminary data.</text>
</comment>
<organism evidence="1 2">
    <name type="scientific">Pistacia integerrima</name>
    <dbReference type="NCBI Taxonomy" id="434235"/>
    <lineage>
        <taxon>Eukaryota</taxon>
        <taxon>Viridiplantae</taxon>
        <taxon>Streptophyta</taxon>
        <taxon>Embryophyta</taxon>
        <taxon>Tracheophyta</taxon>
        <taxon>Spermatophyta</taxon>
        <taxon>Magnoliopsida</taxon>
        <taxon>eudicotyledons</taxon>
        <taxon>Gunneridae</taxon>
        <taxon>Pentapetalae</taxon>
        <taxon>rosids</taxon>
        <taxon>malvids</taxon>
        <taxon>Sapindales</taxon>
        <taxon>Anacardiaceae</taxon>
        <taxon>Pistacia</taxon>
    </lineage>
</organism>
<evidence type="ECO:0000313" key="2">
    <source>
        <dbReference type="Proteomes" id="UP001163603"/>
    </source>
</evidence>
<evidence type="ECO:0000313" key="1">
    <source>
        <dbReference type="EMBL" id="KAJ0031125.1"/>
    </source>
</evidence>
<name>A0ACC0Y776_9ROSI</name>
<proteinExistence type="predicted"/>
<reference evidence="2" key="1">
    <citation type="journal article" date="2023" name="G3 (Bethesda)">
        <title>Genome assembly and association tests identify interacting loci associated with vigor, precocity, and sex in interspecific pistachio rootstocks.</title>
        <authorList>
            <person name="Palmer W."/>
            <person name="Jacygrad E."/>
            <person name="Sagayaradj S."/>
            <person name="Cavanaugh K."/>
            <person name="Han R."/>
            <person name="Bertier L."/>
            <person name="Beede B."/>
            <person name="Kafkas S."/>
            <person name="Golino D."/>
            <person name="Preece J."/>
            <person name="Michelmore R."/>
        </authorList>
    </citation>
    <scope>NUCLEOTIDE SEQUENCE [LARGE SCALE GENOMIC DNA]</scope>
</reference>
<gene>
    <name evidence="1" type="ORF">Pint_13690</name>
</gene>
<dbReference type="Proteomes" id="UP001163603">
    <property type="component" value="Chromosome 8"/>
</dbReference>
<sequence>MGRTPCCSKEGLNKGAWTAIEDQILCDYIKTHGEGKWRRIPKEAAPSLNTPQSSAPIRTKALRCSEALVTHQLYQGKNINTNNVKAEATAKKDIDNSEDGAVSQENSILQNCAMEFNFEELLLSDISDSDFWKLYDNLDNCTEESGNSSGSGGANEKLYLDESFSFSEELLKDWIRDDSFS</sequence>